<dbReference type="HOGENOM" id="CLU_360140_0_0_1"/>
<proteinExistence type="predicted"/>
<dbReference type="OrthoDB" id="3200163at2759"/>
<dbReference type="Pfam" id="PF12138">
    <property type="entry name" value="Spherulin4"/>
    <property type="match status" value="1"/>
</dbReference>
<dbReference type="PANTHER" id="PTHR11559">
    <property type="entry name" value="CARBOXYLESTERASE"/>
    <property type="match status" value="1"/>
</dbReference>
<organism evidence="2 3">
    <name type="scientific">Arthrobotrys oligospora (strain ATCC 24927 / CBS 115.81 / DSM 1491)</name>
    <name type="common">Nematode-trapping fungus</name>
    <name type="synonym">Didymozoophaga oligospora</name>
    <dbReference type="NCBI Taxonomy" id="756982"/>
    <lineage>
        <taxon>Eukaryota</taxon>
        <taxon>Fungi</taxon>
        <taxon>Dikarya</taxon>
        <taxon>Ascomycota</taxon>
        <taxon>Pezizomycotina</taxon>
        <taxon>Orbiliomycetes</taxon>
        <taxon>Orbiliales</taxon>
        <taxon>Orbiliaceae</taxon>
        <taxon>Orbilia</taxon>
        <taxon>Orbilia oligospora</taxon>
    </lineage>
</organism>
<accession>G1XNF2</accession>
<name>G1XNF2_ARTOA</name>
<dbReference type="GeneID" id="22896975"/>
<dbReference type="InterPro" id="IPR002018">
    <property type="entry name" value="CarbesteraseB"/>
</dbReference>
<dbReference type="InterPro" id="IPR029058">
    <property type="entry name" value="AB_hydrolase_fold"/>
</dbReference>
<sequence>MTSTLDHPTLGPLQGLPLPLSVQYRGIPYAHFIGRFKEASLHHGPIASPARPYDATRWGPLCPQIPDGIKFDFALCGAELPHDAEYKQSEEDGLNVVITVPKGLKPGEKLPVIVWIHGGYWVVGGNSWPQYDLQNFVDISVKQKKPVIGVAFNYRLGVLGLLSSKELKNTGNYGLKDQVLGFRWLQMHIEGFGGDRHNITAFGESAGAMLLSALLQISTPLFNRALVMSGSATLRPSKVEHQQEALYRDVIQALDLENKSTEERRKELSRLSPDDVISKLPPLIHVGPSIEDGFLDDVVTLNTIAGKTRTSWCEELAIGDCFHDASCFKTRVLNHPNNATYFIDCIKSTLAPTAASEMIKAYDLSSSDPSEKSLVHCMELLTDLRWYLPVIHTIYDGTESSSKVSRYHFHQPNNFESQWKGLAAHLFDITLLLQNHRHLLNSEEIELGEDMAARVFRFAYGEGFISQWEQAASKKVVVVWGPNGQTKIVGDEENAAKMVNILSAVFPLYMYPSSCSTSATAPSCAWYPFFQSITSNPSVIFNIIVNPNSGPGDLYGYPNDDWKSVLSYANSLNNTNFIGYVDSNPTIIPASVYKPQIQTYKNWANFTGKDIHIDGIFVDDMAYGASSKSYYISFANNIKSVWSSPPSRPAPYIMMNPGQPIECNFYTNVDSIVSFEDYYSNLYRAPFIKAPYTNCPRYKQAIIIHDFNGTALDQQQICDDMGQKFRVGNIFITSAVQDDSTHQNPYDEVSPLLQQFSASVKATNFWILAHPQWYADI</sequence>
<dbReference type="AlphaFoldDB" id="G1XNF2"/>
<dbReference type="EMBL" id="ADOT01000260">
    <property type="protein sequence ID" value="EGX45298.1"/>
    <property type="molecule type" value="Genomic_DNA"/>
</dbReference>
<dbReference type="OMA" id="RCERWID"/>
<feature type="domain" description="Carboxylesterase type B" evidence="1">
    <location>
        <begin position="22"/>
        <end position="460"/>
    </location>
</feature>
<dbReference type="STRING" id="756982.G1XNF2"/>
<dbReference type="InterPro" id="IPR021986">
    <property type="entry name" value="Spherulin4"/>
</dbReference>
<dbReference type="SUPFAM" id="SSF53474">
    <property type="entry name" value="alpha/beta-Hydrolases"/>
    <property type="match status" value="1"/>
</dbReference>
<dbReference type="ESTHER" id="artoa-g1xnf2">
    <property type="family name" value="Fungal_carboxylesterase_lipase"/>
</dbReference>
<dbReference type="Pfam" id="PF00135">
    <property type="entry name" value="COesterase"/>
    <property type="match status" value="1"/>
</dbReference>
<dbReference type="InterPro" id="IPR050309">
    <property type="entry name" value="Type-B_Carboxylest/Lipase"/>
</dbReference>
<dbReference type="Proteomes" id="UP000008784">
    <property type="component" value="Unassembled WGS sequence"/>
</dbReference>
<comment type="caution">
    <text evidence="2">The sequence shown here is derived from an EMBL/GenBank/DDBJ whole genome shotgun (WGS) entry which is preliminary data.</text>
</comment>
<protein>
    <recommendedName>
        <fullName evidence="1">Carboxylesterase type B domain-containing protein</fullName>
    </recommendedName>
</protein>
<reference evidence="2 3" key="1">
    <citation type="journal article" date="2011" name="PLoS Pathog.">
        <title>Genomic and proteomic analyses of the fungus Arthrobotrys oligospora provide insights into nematode-trap formation.</title>
        <authorList>
            <person name="Yang J."/>
            <person name="Wang L."/>
            <person name="Ji X."/>
            <person name="Feng Y."/>
            <person name="Li X."/>
            <person name="Zou C."/>
            <person name="Xu J."/>
            <person name="Ren Y."/>
            <person name="Mi Q."/>
            <person name="Wu J."/>
            <person name="Liu S."/>
            <person name="Liu Y."/>
            <person name="Huang X."/>
            <person name="Wang H."/>
            <person name="Niu X."/>
            <person name="Li J."/>
            <person name="Liang L."/>
            <person name="Luo Y."/>
            <person name="Ji K."/>
            <person name="Zhou W."/>
            <person name="Yu Z."/>
            <person name="Li G."/>
            <person name="Liu Y."/>
            <person name="Li L."/>
            <person name="Qiao M."/>
            <person name="Feng L."/>
            <person name="Zhang K.-Q."/>
        </authorList>
    </citation>
    <scope>NUCLEOTIDE SEQUENCE [LARGE SCALE GENOMIC DNA]</scope>
    <source>
        <strain evidence="3">ATCC 24927 / CBS 115.81 / DSM 1491</strain>
    </source>
</reference>
<gene>
    <name evidence="2" type="ORF">AOL_s00170g5</name>
</gene>
<dbReference type="RefSeq" id="XP_011125936.1">
    <property type="nucleotide sequence ID" value="XM_011127634.1"/>
</dbReference>
<evidence type="ECO:0000259" key="1">
    <source>
        <dbReference type="Pfam" id="PF00135"/>
    </source>
</evidence>
<dbReference type="eggNOG" id="KOG1516">
    <property type="taxonomic scope" value="Eukaryota"/>
</dbReference>
<dbReference type="Gene3D" id="3.40.50.1820">
    <property type="entry name" value="alpha/beta hydrolase"/>
    <property type="match status" value="1"/>
</dbReference>
<keyword evidence="3" id="KW-1185">Reference proteome</keyword>
<evidence type="ECO:0000313" key="3">
    <source>
        <dbReference type="Proteomes" id="UP000008784"/>
    </source>
</evidence>
<evidence type="ECO:0000313" key="2">
    <source>
        <dbReference type="EMBL" id="EGX45298.1"/>
    </source>
</evidence>
<dbReference type="InParanoid" id="G1XNF2"/>